<name>C5BKT3_TERTT</name>
<keyword evidence="1" id="KW-0732">Signal</keyword>
<evidence type="ECO:0008006" key="4">
    <source>
        <dbReference type="Google" id="ProtNLM"/>
    </source>
</evidence>
<feature type="chain" id="PRO_5013265926" description="Tetratricopeptide repeat protein" evidence="1">
    <location>
        <begin position="16"/>
        <end position="379"/>
    </location>
</feature>
<dbReference type="SUPFAM" id="SSF48452">
    <property type="entry name" value="TPR-like"/>
    <property type="match status" value="1"/>
</dbReference>
<organism evidence="2 3">
    <name type="scientific">Teredinibacter turnerae (strain ATCC 39867 / T7901)</name>
    <dbReference type="NCBI Taxonomy" id="377629"/>
    <lineage>
        <taxon>Bacteria</taxon>
        <taxon>Pseudomonadati</taxon>
        <taxon>Pseudomonadota</taxon>
        <taxon>Gammaproteobacteria</taxon>
        <taxon>Cellvibrionales</taxon>
        <taxon>Cellvibrionaceae</taxon>
        <taxon>Teredinibacter</taxon>
    </lineage>
</organism>
<protein>
    <recommendedName>
        <fullName evidence="4">Tetratricopeptide repeat protein</fullName>
    </recommendedName>
</protein>
<dbReference type="HOGENOM" id="CLU_729427_0_0_6"/>
<reference evidence="2 3" key="1">
    <citation type="journal article" date="2009" name="PLoS ONE">
        <title>The complete genome of Teredinibacter turnerae T7901: an intracellular endosymbiont of marine wood-boring bivalves (shipworms).</title>
        <authorList>
            <person name="Yang J.C."/>
            <person name="Madupu R."/>
            <person name="Durkin A.S."/>
            <person name="Ekborg N.A."/>
            <person name="Pedamallu C.S."/>
            <person name="Hostetler J.B."/>
            <person name="Radune D."/>
            <person name="Toms B.S."/>
            <person name="Henrissat B."/>
            <person name="Coutinho P.M."/>
            <person name="Schwarz S."/>
            <person name="Field L."/>
            <person name="Trindade-Silva A.E."/>
            <person name="Soares C.A.G."/>
            <person name="Elshahawi S."/>
            <person name="Hanora A."/>
            <person name="Schmidt E.W."/>
            <person name="Haygood M.G."/>
            <person name="Posfai J."/>
            <person name="Benner J."/>
            <person name="Madinger C."/>
            <person name="Nove J."/>
            <person name="Anton B."/>
            <person name="Chaudhary K."/>
            <person name="Foster J."/>
            <person name="Holman A."/>
            <person name="Kumar S."/>
            <person name="Lessard P.A."/>
            <person name="Luyten Y.A."/>
            <person name="Slatko B."/>
            <person name="Wood N."/>
            <person name="Wu B."/>
            <person name="Teplitski M."/>
            <person name="Mougous J.D."/>
            <person name="Ward N."/>
            <person name="Eisen J.A."/>
            <person name="Badger J.H."/>
            <person name="Distel D.L."/>
        </authorList>
    </citation>
    <scope>NUCLEOTIDE SEQUENCE [LARGE SCALE GENOMIC DNA]</scope>
    <source>
        <strain evidence="3">ATCC 39867 / T7901</strain>
    </source>
</reference>
<dbReference type="KEGG" id="ttu:TERTU_0074"/>
<dbReference type="EMBL" id="CP001614">
    <property type="protein sequence ID" value="ACR13273.1"/>
    <property type="molecule type" value="Genomic_DNA"/>
</dbReference>
<evidence type="ECO:0000313" key="3">
    <source>
        <dbReference type="Proteomes" id="UP000009080"/>
    </source>
</evidence>
<dbReference type="AlphaFoldDB" id="C5BKT3"/>
<feature type="signal peptide" evidence="1">
    <location>
        <begin position="1"/>
        <end position="15"/>
    </location>
</feature>
<dbReference type="eggNOG" id="ENOG5030T4F">
    <property type="taxonomic scope" value="Bacteria"/>
</dbReference>
<dbReference type="Gene3D" id="1.25.40.1040">
    <property type="match status" value="1"/>
</dbReference>
<dbReference type="STRING" id="377629.TERTU_0074"/>
<gene>
    <name evidence="2" type="ordered locus">TERTU_0074</name>
</gene>
<dbReference type="RefSeq" id="WP_015819386.1">
    <property type="nucleotide sequence ID" value="NC_012997.1"/>
</dbReference>
<dbReference type="Proteomes" id="UP000009080">
    <property type="component" value="Chromosome"/>
</dbReference>
<evidence type="ECO:0000313" key="2">
    <source>
        <dbReference type="EMBL" id="ACR13273.1"/>
    </source>
</evidence>
<dbReference type="OrthoDB" id="7065467at2"/>
<sequence>MLTLWLAFFSQLALAAEPIQLRWEKAHTVAASDRLTSYALEIQDYANVQDADGLLARLGVDDFAARMRAQFDANLRQPDGKPFPPHEIQAVLAQLRPAVKNQFHQLFSAGQQWEFIRLRKYRLRQFLLYRVDADNGKYDFLEFEIAPHRQRWQVIDWYTHSTDKWASLAFTDTLTFSHRAQMAPSDEHGALLTYLRNKPDDLIGAFDKLAPRFRSESIIQSALLGFALRSAKAQMAEVYQRLVAEAPANRFLLFKLNYTIEQGDSERALSYLTGLEKQLGGETQLSLQKAELLYDLGKSRQADRLLAKIIDSHRDRPLVFYTTLLLLAYYEKYDHAVLVLNALQQAFGSELTAQGLAQIDGLEGFLASDAFQRWAAQNL</sequence>
<evidence type="ECO:0000256" key="1">
    <source>
        <dbReference type="SAM" id="SignalP"/>
    </source>
</evidence>
<proteinExistence type="predicted"/>
<dbReference type="InterPro" id="IPR011990">
    <property type="entry name" value="TPR-like_helical_dom_sf"/>
</dbReference>
<keyword evidence="3" id="KW-1185">Reference proteome</keyword>
<accession>C5BKT3</accession>